<evidence type="ECO:0000313" key="2">
    <source>
        <dbReference type="Proteomes" id="UP000255467"/>
    </source>
</evidence>
<protein>
    <submittedName>
        <fullName evidence="1">Uncharacterized protein</fullName>
    </submittedName>
</protein>
<dbReference type="Proteomes" id="UP000255467">
    <property type="component" value="Unassembled WGS sequence"/>
</dbReference>
<dbReference type="AlphaFoldDB" id="A0A378Y6K9"/>
<accession>A0A378Y6K9</accession>
<evidence type="ECO:0000313" key="1">
    <source>
        <dbReference type="EMBL" id="SUA72852.1"/>
    </source>
</evidence>
<keyword evidence="2" id="KW-1185">Reference proteome</keyword>
<gene>
    <name evidence="1" type="ORF">NCTC1934_00282</name>
</gene>
<sequence length="101" mass="11110">MNADADLIAAGTLVEIKTVLGSKRKDGSRYAVLDAPMLFQMVGYTLLDFHDDFAIREVALFNARYGHLAVWDLQALLDSLAGCPVDLSTLRADFAHFLHKG</sequence>
<organism evidence="1 2">
    <name type="scientific">Nocardia otitidiscaviarum</name>
    <dbReference type="NCBI Taxonomy" id="1823"/>
    <lineage>
        <taxon>Bacteria</taxon>
        <taxon>Bacillati</taxon>
        <taxon>Actinomycetota</taxon>
        <taxon>Actinomycetes</taxon>
        <taxon>Mycobacteriales</taxon>
        <taxon>Nocardiaceae</taxon>
        <taxon>Nocardia</taxon>
    </lineage>
</organism>
<reference evidence="1 2" key="1">
    <citation type="submission" date="2018-06" db="EMBL/GenBank/DDBJ databases">
        <authorList>
            <consortium name="Pathogen Informatics"/>
            <person name="Doyle S."/>
        </authorList>
    </citation>
    <scope>NUCLEOTIDE SEQUENCE [LARGE SCALE GENOMIC DNA]</scope>
    <source>
        <strain evidence="1 2">NCTC1934</strain>
    </source>
</reference>
<dbReference type="EMBL" id="UGRY01000002">
    <property type="protein sequence ID" value="SUA72852.1"/>
    <property type="molecule type" value="Genomic_DNA"/>
</dbReference>
<name>A0A378Y6K9_9NOCA</name>
<proteinExistence type="predicted"/>